<feature type="compositionally biased region" description="Basic and acidic residues" evidence="5">
    <location>
        <begin position="533"/>
        <end position="549"/>
    </location>
</feature>
<feature type="compositionally biased region" description="Low complexity" evidence="5">
    <location>
        <begin position="12"/>
        <end position="27"/>
    </location>
</feature>
<dbReference type="Proteomes" id="UP001295444">
    <property type="component" value="Chromosome 07"/>
</dbReference>
<dbReference type="PANTHER" id="PTHR45616">
    <property type="entry name" value="GATA-TYPE DOMAIN-CONTAINING PROTEIN"/>
    <property type="match status" value="1"/>
</dbReference>
<dbReference type="PROSITE" id="PS00226">
    <property type="entry name" value="IF_ROD_1"/>
    <property type="match status" value="1"/>
</dbReference>
<feature type="coiled-coil region" evidence="4">
    <location>
        <begin position="275"/>
        <end position="369"/>
    </location>
</feature>
<gene>
    <name evidence="7" type="ORF">PECUL_23A002758</name>
</gene>
<keyword evidence="2 4" id="KW-0175">Coiled coil</keyword>
<dbReference type="GO" id="GO:0031424">
    <property type="term" value="P:keratinization"/>
    <property type="evidence" value="ECO:0007669"/>
    <property type="project" value="TreeGrafter"/>
</dbReference>
<feature type="region of interest" description="Disordered" evidence="5">
    <location>
        <begin position="442"/>
        <end position="462"/>
    </location>
</feature>
<dbReference type="InterPro" id="IPR003054">
    <property type="entry name" value="Keratin_II"/>
</dbReference>
<feature type="domain" description="IF rod" evidence="6">
    <location>
        <begin position="80"/>
        <end position="391"/>
    </location>
</feature>
<evidence type="ECO:0000256" key="5">
    <source>
        <dbReference type="SAM" id="MobiDB-lite"/>
    </source>
</evidence>
<evidence type="ECO:0000313" key="7">
    <source>
        <dbReference type="EMBL" id="CAH2305187.1"/>
    </source>
</evidence>
<feature type="region of interest" description="Disordered" evidence="5">
    <location>
        <begin position="503"/>
        <end position="549"/>
    </location>
</feature>
<dbReference type="AlphaFoldDB" id="A0AAD1SL47"/>
<dbReference type="FunFam" id="1.20.5.1160:FF:000001">
    <property type="entry name" value="Keratin type II"/>
    <property type="match status" value="1"/>
</dbReference>
<feature type="region of interest" description="Disordered" evidence="5">
    <location>
        <begin position="1"/>
        <end position="30"/>
    </location>
</feature>
<accession>A0AAD1SL47</accession>
<dbReference type="SMART" id="SM01391">
    <property type="entry name" value="Filament"/>
    <property type="match status" value="1"/>
</dbReference>
<evidence type="ECO:0000256" key="2">
    <source>
        <dbReference type="ARBA" id="ARBA00023054"/>
    </source>
</evidence>
<dbReference type="PRINTS" id="PR01276">
    <property type="entry name" value="TYPE2KERATIN"/>
</dbReference>
<dbReference type="GO" id="GO:0045095">
    <property type="term" value="C:keratin filament"/>
    <property type="evidence" value="ECO:0007669"/>
    <property type="project" value="InterPro"/>
</dbReference>
<name>A0AAD1SL47_PELCU</name>
<dbReference type="PANTHER" id="PTHR45616:SF70">
    <property type="entry name" value="IF ROD DOMAIN-CONTAINING PROTEIN"/>
    <property type="match status" value="1"/>
</dbReference>
<dbReference type="InterPro" id="IPR018039">
    <property type="entry name" value="IF_conserved"/>
</dbReference>
<protein>
    <submittedName>
        <fullName evidence="7">Keratin, type II cytoskeletal 8-like</fullName>
    </submittedName>
</protein>
<feature type="coiled-coil region" evidence="4">
    <location>
        <begin position="84"/>
        <end position="181"/>
    </location>
</feature>
<dbReference type="Gene3D" id="1.20.5.1160">
    <property type="entry name" value="Vasodilator-stimulated phosphoprotein"/>
    <property type="match status" value="1"/>
</dbReference>
<dbReference type="GO" id="GO:0005615">
    <property type="term" value="C:extracellular space"/>
    <property type="evidence" value="ECO:0007669"/>
    <property type="project" value="TreeGrafter"/>
</dbReference>
<keyword evidence="1 3" id="KW-0403">Intermediate filament</keyword>
<feature type="region of interest" description="Disordered" evidence="5">
    <location>
        <begin position="697"/>
        <end position="717"/>
    </location>
</feature>
<evidence type="ECO:0000256" key="3">
    <source>
        <dbReference type="RuleBase" id="RU000685"/>
    </source>
</evidence>
<dbReference type="Gene3D" id="1.20.5.170">
    <property type="match status" value="1"/>
</dbReference>
<dbReference type="FunFam" id="1.20.5.170:FF:000004">
    <property type="entry name" value="Keratin, type II cytoskeletal 5"/>
    <property type="match status" value="1"/>
</dbReference>
<feature type="compositionally biased region" description="Polar residues" evidence="5">
    <location>
        <begin position="503"/>
        <end position="531"/>
    </location>
</feature>
<dbReference type="Pfam" id="PF00038">
    <property type="entry name" value="Filament"/>
    <property type="match status" value="1"/>
</dbReference>
<reference evidence="7" key="1">
    <citation type="submission" date="2022-03" db="EMBL/GenBank/DDBJ databases">
        <authorList>
            <person name="Alioto T."/>
            <person name="Alioto T."/>
            <person name="Gomez Garrido J."/>
        </authorList>
    </citation>
    <scope>NUCLEOTIDE SEQUENCE</scope>
</reference>
<proteinExistence type="inferred from homology"/>
<comment type="similarity">
    <text evidence="3">Belongs to the intermediate filament family.</text>
</comment>
<evidence type="ECO:0000256" key="1">
    <source>
        <dbReference type="ARBA" id="ARBA00022754"/>
    </source>
</evidence>
<evidence type="ECO:0000259" key="6">
    <source>
        <dbReference type="PROSITE" id="PS51842"/>
    </source>
</evidence>
<evidence type="ECO:0000256" key="4">
    <source>
        <dbReference type="SAM" id="Coils"/>
    </source>
</evidence>
<dbReference type="SUPFAM" id="SSF64593">
    <property type="entry name" value="Intermediate filament protein, coiled coil region"/>
    <property type="match status" value="2"/>
</dbReference>
<dbReference type="EMBL" id="OW240918">
    <property type="protein sequence ID" value="CAH2305187.1"/>
    <property type="molecule type" value="Genomic_DNA"/>
</dbReference>
<keyword evidence="8" id="KW-1185">Reference proteome</keyword>
<dbReference type="PROSITE" id="PS51842">
    <property type="entry name" value="IF_ROD_2"/>
    <property type="match status" value="1"/>
</dbReference>
<dbReference type="GO" id="GO:0045109">
    <property type="term" value="P:intermediate filament organization"/>
    <property type="evidence" value="ECO:0007669"/>
    <property type="project" value="TreeGrafter"/>
</dbReference>
<sequence length="760" mass="87137">MSLYNNRYGSTRGFSSRSQGSLSSRPSMYRASTSGFQPGLQRYISGLNLSRAIPGSSTFLLSSLPNLEIDPKLHELRLNEKEQIKGLNNQFVNFIDKVRDLERQNKVLDTQLHLLKDKDSYKSKVDQITLTSSNHLKQQIDLLLREKDKLQVEFHNMQAVVEDLKSRYEDEINRRNQLENDFVLTKKDLDDTYLHKVDNESKVENLTDEINYVKQLYDEEVLELQSQVQNAKVTVEMDNNRDLEMKHVMEEVKAQYKNMADKSRQEVEHWYKSKIDDMVNQARRTDDELKSVKNEIGDLHRMIQRANSENEALKIQRSNLEHAIALAEDHGEQAIQNAKAHAQELEDALKRAKQDMARKVKEYQDLMNTKLALDIEIATYRKLLEGEESRLNNHSTSKSQLSVFDKMANFLNLDTKSSSAPRTSSGPKKVVLVKTIETNNGKQLSESSHYSEEPINTPTQTNRLINTPIQTNRHINTSIQTNRQVDNPTQTNRLINTPIQTNRHINTSIQTNRQVDNPIQTNRQTDRSIPQSKPRDRSIFRSEPTDKHVNAPIRTTKHVNTPIRTTKHVNTPIQTTKHVNAPIRTTKHVNTLIRTTKHVNTPIRTTKHVNAPIQTTKHVNAPIRTTKHVNTPIQTTKHVNTPIPTTKHVNTPIQTTKHINTPIPTTKHINTPIQTTKHVNTPIPTTKHVNTPIQTTKHINTPIPTTKHVNTRYQPPNMSIPRYQPPDISQESRQINTDEFDLSGRSIVPTASAHKTSILK</sequence>
<evidence type="ECO:0000313" key="8">
    <source>
        <dbReference type="Proteomes" id="UP001295444"/>
    </source>
</evidence>
<dbReference type="InterPro" id="IPR039008">
    <property type="entry name" value="IF_rod_dom"/>
</dbReference>
<dbReference type="Gene3D" id="1.20.5.500">
    <property type="entry name" value="Single helix bin"/>
    <property type="match status" value="1"/>
</dbReference>
<dbReference type="GO" id="GO:0030280">
    <property type="term" value="F:structural constituent of skin epidermis"/>
    <property type="evidence" value="ECO:0007669"/>
    <property type="project" value="TreeGrafter"/>
</dbReference>
<organism evidence="7 8">
    <name type="scientific">Pelobates cultripes</name>
    <name type="common">Western spadefoot toad</name>
    <dbReference type="NCBI Taxonomy" id="61616"/>
    <lineage>
        <taxon>Eukaryota</taxon>
        <taxon>Metazoa</taxon>
        <taxon>Chordata</taxon>
        <taxon>Craniata</taxon>
        <taxon>Vertebrata</taxon>
        <taxon>Euteleostomi</taxon>
        <taxon>Amphibia</taxon>
        <taxon>Batrachia</taxon>
        <taxon>Anura</taxon>
        <taxon>Pelobatoidea</taxon>
        <taxon>Pelobatidae</taxon>
        <taxon>Pelobates</taxon>
    </lineage>
</organism>